<evidence type="ECO:0000313" key="13">
    <source>
        <dbReference type="EMBL" id="KAF5383822.1"/>
    </source>
</evidence>
<sequence>MPPPRHIAVLGGGLTGLSSAFHLSRRFPNAHITLLERQNRLGGWVSSEQVQLGNDDGPKDAKVSLTVESGPRTLRPVSKAILELINLLNLQPALLTTPSTAPAARSRFLYTPALRSGLTALPSSPLAFLRSPLRKIFLPAILREPLRKSNRSQDALEESNRGHPYDESLDSFLSRRFGSEVARVLGSALCHGVYAADARELSVRAAFPALYDLEEQGRGSVVFGVLKAMLGFGGSKQKMEKEEYDLGDVEALMRGVAVYSFRGGIQTLSDALVSALDARTNLEICSGEGVSRIEMREDEVDSLLVHTSKRTLNPTHIVSALPLPLLSTLLPPPSSHAPPLPHLTANPASSVIVLSLIFAAPPSTIHPPGFGYLVPRPLEGYPTATTLSSAADLGVLGTVFDSCALPIPPGSEPEAGYTKLTVMLGGPYSISLRSDDELLLTRVLAHLKEALQRELPRPVAWRVWRHERCIPTPRVGHVGRMAELGAVLAEGEGRGAWKGRMEVVGAGVGGVSVGDCVEAGRRVGARW</sequence>
<keyword evidence="9 11" id="KW-0627">Porphyrin biosynthesis</keyword>
<gene>
    <name evidence="13" type="ORF">D9615_003836</name>
</gene>
<comment type="cofactor">
    <cofactor evidence="11">
        <name>FAD</name>
        <dbReference type="ChEBI" id="CHEBI:57692"/>
    </cofactor>
    <text evidence="11">Binds 1 FAD per subunit.</text>
</comment>
<dbReference type="InterPro" id="IPR050464">
    <property type="entry name" value="Zeta_carotene_desat/Oxidored"/>
</dbReference>
<evidence type="ECO:0000313" key="14">
    <source>
        <dbReference type="Proteomes" id="UP000565441"/>
    </source>
</evidence>
<dbReference type="PANTHER" id="PTHR42923:SF3">
    <property type="entry name" value="PROTOPORPHYRINOGEN OXIDASE"/>
    <property type="match status" value="1"/>
</dbReference>
<comment type="subcellular location">
    <subcellularLocation>
        <location evidence="11">Mitochondrion inner membrane</location>
    </subcellularLocation>
</comment>
<evidence type="ECO:0000256" key="4">
    <source>
        <dbReference type="ARBA" id="ARBA00012867"/>
    </source>
</evidence>
<evidence type="ECO:0000256" key="11">
    <source>
        <dbReference type="RuleBase" id="RU367069"/>
    </source>
</evidence>
<dbReference type="AlphaFoldDB" id="A0A8H5HIF7"/>
<evidence type="ECO:0000256" key="6">
    <source>
        <dbReference type="ARBA" id="ARBA00022827"/>
    </source>
</evidence>
<evidence type="ECO:0000256" key="5">
    <source>
        <dbReference type="ARBA" id="ARBA00022630"/>
    </source>
</evidence>
<dbReference type="EC" id="1.3.3.4" evidence="4 11"/>
<keyword evidence="5 11" id="KW-0285">Flavoprotein</keyword>
<comment type="catalytic activity">
    <reaction evidence="10 11">
        <text>protoporphyrinogen IX + 3 O2 = protoporphyrin IX + 3 H2O2</text>
        <dbReference type="Rhea" id="RHEA:25576"/>
        <dbReference type="ChEBI" id="CHEBI:15379"/>
        <dbReference type="ChEBI" id="CHEBI:16240"/>
        <dbReference type="ChEBI" id="CHEBI:57306"/>
        <dbReference type="ChEBI" id="CHEBI:57307"/>
        <dbReference type="EC" id="1.3.3.4"/>
    </reaction>
</comment>
<feature type="domain" description="Amine oxidase" evidence="12">
    <location>
        <begin position="14"/>
        <end position="522"/>
    </location>
</feature>
<name>A0A8H5HIF7_9AGAR</name>
<comment type="caution">
    <text evidence="13">The sequence shown here is derived from an EMBL/GenBank/DDBJ whole genome shotgun (WGS) entry which is preliminary data.</text>
</comment>
<comment type="function">
    <text evidence="1 11">Catalyzes the 6-electron oxidation of protoporphyrinogen-IX to form protoporphyrin-IX.</text>
</comment>
<dbReference type="UniPathway" id="UPA00251">
    <property type="reaction ID" value="UER00324"/>
</dbReference>
<dbReference type="Pfam" id="PF01593">
    <property type="entry name" value="Amino_oxidase"/>
    <property type="match status" value="1"/>
</dbReference>
<dbReference type="EMBL" id="JAACJP010000006">
    <property type="protein sequence ID" value="KAF5383822.1"/>
    <property type="molecule type" value="Genomic_DNA"/>
</dbReference>
<keyword evidence="6 11" id="KW-0274">FAD</keyword>
<dbReference type="SUPFAM" id="SSF51905">
    <property type="entry name" value="FAD/NAD(P)-binding domain"/>
    <property type="match status" value="1"/>
</dbReference>
<dbReference type="GO" id="GO:0006782">
    <property type="term" value="P:protoporphyrinogen IX biosynthetic process"/>
    <property type="evidence" value="ECO:0007669"/>
    <property type="project" value="UniProtKB-UniRule"/>
</dbReference>
<dbReference type="Proteomes" id="UP000565441">
    <property type="component" value="Unassembled WGS sequence"/>
</dbReference>
<keyword evidence="14" id="KW-1185">Reference proteome</keyword>
<accession>A0A8H5HIF7</accession>
<evidence type="ECO:0000256" key="10">
    <source>
        <dbReference type="ARBA" id="ARBA00047554"/>
    </source>
</evidence>
<comment type="similarity">
    <text evidence="3 11">Belongs to the protoporphyrinogen/coproporphyrinogen oxidase family. Protoporphyrinogen oxidase subfamily.</text>
</comment>
<proteinExistence type="inferred from homology"/>
<dbReference type="GO" id="GO:0004729">
    <property type="term" value="F:oxygen-dependent protoporphyrinogen oxidase activity"/>
    <property type="evidence" value="ECO:0007669"/>
    <property type="project" value="UniProtKB-UniRule"/>
</dbReference>
<keyword evidence="7 11" id="KW-0560">Oxidoreductase</keyword>
<dbReference type="InterPro" id="IPR004572">
    <property type="entry name" value="Protoporphyrinogen_oxidase"/>
</dbReference>
<evidence type="ECO:0000256" key="3">
    <source>
        <dbReference type="ARBA" id="ARBA00010551"/>
    </source>
</evidence>
<evidence type="ECO:0000256" key="7">
    <source>
        <dbReference type="ARBA" id="ARBA00023002"/>
    </source>
</evidence>
<dbReference type="GO" id="GO:0005743">
    <property type="term" value="C:mitochondrial inner membrane"/>
    <property type="evidence" value="ECO:0007669"/>
    <property type="project" value="UniProtKB-SubCell"/>
</dbReference>
<evidence type="ECO:0000256" key="9">
    <source>
        <dbReference type="ARBA" id="ARBA00023244"/>
    </source>
</evidence>
<dbReference type="OrthoDB" id="438553at2759"/>
<dbReference type="InterPro" id="IPR036188">
    <property type="entry name" value="FAD/NAD-bd_sf"/>
</dbReference>
<organism evidence="13 14">
    <name type="scientific">Tricholomella constricta</name>
    <dbReference type="NCBI Taxonomy" id="117010"/>
    <lineage>
        <taxon>Eukaryota</taxon>
        <taxon>Fungi</taxon>
        <taxon>Dikarya</taxon>
        <taxon>Basidiomycota</taxon>
        <taxon>Agaricomycotina</taxon>
        <taxon>Agaricomycetes</taxon>
        <taxon>Agaricomycetidae</taxon>
        <taxon>Agaricales</taxon>
        <taxon>Tricholomatineae</taxon>
        <taxon>Lyophyllaceae</taxon>
        <taxon>Tricholomella</taxon>
    </lineage>
</organism>
<evidence type="ECO:0000256" key="2">
    <source>
        <dbReference type="ARBA" id="ARBA00005073"/>
    </source>
</evidence>
<evidence type="ECO:0000256" key="8">
    <source>
        <dbReference type="ARBA" id="ARBA00023133"/>
    </source>
</evidence>
<protein>
    <recommendedName>
        <fullName evidence="4 11">Protoporphyrinogen oxidase</fullName>
        <ecNumber evidence="4 11">1.3.3.4</ecNumber>
    </recommendedName>
</protein>
<evidence type="ECO:0000259" key="12">
    <source>
        <dbReference type="Pfam" id="PF01593"/>
    </source>
</evidence>
<dbReference type="Gene3D" id="3.50.50.60">
    <property type="entry name" value="FAD/NAD(P)-binding domain"/>
    <property type="match status" value="1"/>
</dbReference>
<dbReference type="PANTHER" id="PTHR42923">
    <property type="entry name" value="PROTOPORPHYRINOGEN OXIDASE"/>
    <property type="match status" value="1"/>
</dbReference>
<dbReference type="NCBIfam" id="TIGR00562">
    <property type="entry name" value="proto_IX_ox"/>
    <property type="match status" value="1"/>
</dbReference>
<keyword evidence="8 11" id="KW-0350">Heme biosynthesis</keyword>
<reference evidence="13 14" key="1">
    <citation type="journal article" date="2020" name="ISME J.">
        <title>Uncovering the hidden diversity of litter-decomposition mechanisms in mushroom-forming fungi.</title>
        <authorList>
            <person name="Floudas D."/>
            <person name="Bentzer J."/>
            <person name="Ahren D."/>
            <person name="Johansson T."/>
            <person name="Persson P."/>
            <person name="Tunlid A."/>
        </authorList>
    </citation>
    <scope>NUCLEOTIDE SEQUENCE [LARGE SCALE GENOMIC DNA]</scope>
    <source>
        <strain evidence="13 14">CBS 661.87</strain>
    </source>
</reference>
<comment type="pathway">
    <text evidence="2 11">Porphyrin-containing compound metabolism; protoporphyrin-IX biosynthesis; protoporphyrin-IX from protoporphyrinogen-IX: step 1/1.</text>
</comment>
<evidence type="ECO:0000256" key="1">
    <source>
        <dbReference type="ARBA" id="ARBA00002600"/>
    </source>
</evidence>
<dbReference type="SUPFAM" id="SSF54373">
    <property type="entry name" value="FAD-linked reductases, C-terminal domain"/>
    <property type="match status" value="1"/>
</dbReference>
<dbReference type="InterPro" id="IPR002937">
    <property type="entry name" value="Amino_oxidase"/>
</dbReference>